<accession>A0A3S3R900</accession>
<gene>
    <name evidence="1" type="ORF">H206_00163</name>
</gene>
<dbReference type="AlphaFoldDB" id="A0A3S3R900"/>
<keyword evidence="2" id="KW-1185">Reference proteome</keyword>
<dbReference type="Proteomes" id="UP000287853">
    <property type="component" value="Unassembled WGS sequence"/>
</dbReference>
<proteinExistence type="predicted"/>
<comment type="caution">
    <text evidence="1">The sequence shown here is derived from an EMBL/GenBank/DDBJ whole genome shotgun (WGS) entry which is preliminary data.</text>
</comment>
<protein>
    <submittedName>
        <fullName evidence="1">Uncharacterized protein</fullName>
    </submittedName>
</protein>
<reference evidence="1 2" key="1">
    <citation type="submission" date="2017-01" db="EMBL/GenBank/DDBJ databases">
        <title>The cable genome- insights into the physiology and evolution of filamentous bacteria capable of sulfide oxidation via long distance electron transfer.</title>
        <authorList>
            <person name="Schreiber L."/>
            <person name="Bjerg J.T."/>
            <person name="Boggild A."/>
            <person name="Van De Vossenberg J."/>
            <person name="Meysman F."/>
            <person name="Nielsen L.P."/>
            <person name="Schramm A."/>
            <person name="Kjeldsen K.U."/>
        </authorList>
    </citation>
    <scope>NUCLEOTIDE SEQUENCE [LARGE SCALE GENOMIC DNA]</scope>
    <source>
        <strain evidence="1">MCF</strain>
    </source>
</reference>
<evidence type="ECO:0000313" key="2">
    <source>
        <dbReference type="Proteomes" id="UP000287853"/>
    </source>
</evidence>
<sequence length="72" mass="8378">MSETVLFFKRYPLTPGQKIHIEDGPRKGDWLVIGVDEKKVALRCPVSGTEVSWDRFCYFTEEREAEFPAQNK</sequence>
<dbReference type="EMBL" id="MTKO01000041">
    <property type="protein sequence ID" value="RWX47121.1"/>
    <property type="molecule type" value="Genomic_DNA"/>
</dbReference>
<evidence type="ECO:0000313" key="1">
    <source>
        <dbReference type="EMBL" id="RWX47121.1"/>
    </source>
</evidence>
<name>A0A3S3R900_9BACT</name>
<organism evidence="1 2">
    <name type="scientific">Candidatus Electrothrix aarhusensis</name>
    <dbReference type="NCBI Taxonomy" id="1859131"/>
    <lineage>
        <taxon>Bacteria</taxon>
        <taxon>Pseudomonadati</taxon>
        <taxon>Thermodesulfobacteriota</taxon>
        <taxon>Desulfobulbia</taxon>
        <taxon>Desulfobulbales</taxon>
        <taxon>Desulfobulbaceae</taxon>
        <taxon>Candidatus Electrothrix</taxon>
    </lineage>
</organism>